<evidence type="ECO:0000313" key="1">
    <source>
        <dbReference type="EMBL" id="ODV79297.1"/>
    </source>
</evidence>
<dbReference type="AlphaFoldDB" id="A0A1E4SIM7"/>
<name>A0A1E4SIM7_9ASCO</name>
<gene>
    <name evidence="1" type="ORF">CANTADRAFT_22047</name>
</gene>
<dbReference type="Pfam" id="PF08730">
    <property type="entry name" value="Rad33"/>
    <property type="match status" value="1"/>
</dbReference>
<keyword evidence="2" id="KW-1185">Reference proteome</keyword>
<dbReference type="RefSeq" id="XP_020064419.1">
    <property type="nucleotide sequence ID" value="XM_020206777.1"/>
</dbReference>
<dbReference type="Proteomes" id="UP000094285">
    <property type="component" value="Unassembled WGS sequence"/>
</dbReference>
<accession>A0A1E4SIM7</accession>
<dbReference type="InterPro" id="IPR014841">
    <property type="entry name" value="Rad33"/>
</dbReference>
<evidence type="ECO:0000313" key="2">
    <source>
        <dbReference type="Proteomes" id="UP000094285"/>
    </source>
</evidence>
<dbReference type="GeneID" id="30980914"/>
<dbReference type="EMBL" id="KV453912">
    <property type="protein sequence ID" value="ODV79297.1"/>
    <property type="molecule type" value="Genomic_DNA"/>
</dbReference>
<protein>
    <submittedName>
        <fullName evidence="1">Uncharacterized protein</fullName>
    </submittedName>
</protein>
<dbReference type="STRING" id="984487.A0A1E4SIM7"/>
<reference evidence="2" key="1">
    <citation type="submission" date="2016-05" db="EMBL/GenBank/DDBJ databases">
        <title>Comparative genomics of biotechnologically important yeasts.</title>
        <authorList>
            <consortium name="DOE Joint Genome Institute"/>
            <person name="Riley R."/>
            <person name="Haridas S."/>
            <person name="Wolfe K.H."/>
            <person name="Lopes M.R."/>
            <person name="Hittinger C.T."/>
            <person name="Goker M."/>
            <person name="Salamov A."/>
            <person name="Wisecaver J."/>
            <person name="Long T.M."/>
            <person name="Aerts A.L."/>
            <person name="Barry K."/>
            <person name="Choi C."/>
            <person name="Clum A."/>
            <person name="Coughlan A.Y."/>
            <person name="Deshpande S."/>
            <person name="Douglass A.P."/>
            <person name="Hanson S.J."/>
            <person name="Klenk H.-P."/>
            <person name="Labutti K."/>
            <person name="Lapidus A."/>
            <person name="Lindquist E."/>
            <person name="Lipzen A."/>
            <person name="Meier-Kolthoff J.P."/>
            <person name="Ohm R.A."/>
            <person name="Otillar R.P."/>
            <person name="Pangilinan J."/>
            <person name="Peng Y."/>
            <person name="Rokas A."/>
            <person name="Rosa C.A."/>
            <person name="Scheuner C."/>
            <person name="Sibirny A.A."/>
            <person name="Slot J.C."/>
            <person name="Stielow J.B."/>
            <person name="Sun H."/>
            <person name="Kurtzman C.P."/>
            <person name="Blackwell M."/>
            <person name="Grigoriev I.V."/>
            <person name="Jeffries T.W."/>
        </authorList>
    </citation>
    <scope>NUCLEOTIDE SEQUENCE [LARGE SCALE GENOMIC DNA]</scope>
    <source>
        <strain evidence="2">NRRL Y-17324</strain>
    </source>
</reference>
<proteinExistence type="predicted"/>
<organism evidence="1 2">
    <name type="scientific">Suhomyces tanzawaensis NRRL Y-17324</name>
    <dbReference type="NCBI Taxonomy" id="984487"/>
    <lineage>
        <taxon>Eukaryota</taxon>
        <taxon>Fungi</taxon>
        <taxon>Dikarya</taxon>
        <taxon>Ascomycota</taxon>
        <taxon>Saccharomycotina</taxon>
        <taxon>Pichiomycetes</taxon>
        <taxon>Debaryomycetaceae</taxon>
        <taxon>Suhomyces</taxon>
    </lineage>
</organism>
<sequence length="231" mass="26616">MAKSRRNDGFAKSKQFEQLNPDIEDEILEVYAQLTAESPDLFLHQLPEFFTFLKVPHCFIYDILQCTEYYYEFMQRDKLVVDARNVKQQTTINLLQAYTITGSDSDLIDIVDIDKLIRHGNKLVKFRNNYHHIYESWKLFVQAASDSTSKSAIVHYKLSLPDLKRIKAVLNLDESEGRTSFSDSLLIDMLSCCSTDSDGNIINFDFDKPKEGSYLSIKDFAEILGNLGELE</sequence>
<dbReference type="OrthoDB" id="4085867at2759"/>